<evidence type="ECO:0000256" key="2">
    <source>
        <dbReference type="SAM" id="Coils"/>
    </source>
</evidence>
<feature type="compositionally biased region" description="Polar residues" evidence="3">
    <location>
        <begin position="414"/>
        <end position="424"/>
    </location>
</feature>
<feature type="coiled-coil region" evidence="2">
    <location>
        <begin position="264"/>
        <end position="295"/>
    </location>
</feature>
<dbReference type="GO" id="GO:0003676">
    <property type="term" value="F:nucleic acid binding"/>
    <property type="evidence" value="ECO:0007669"/>
    <property type="project" value="InterPro"/>
</dbReference>
<feature type="region of interest" description="Disordered" evidence="3">
    <location>
        <begin position="412"/>
        <end position="448"/>
    </location>
</feature>
<keyword evidence="1" id="KW-0863">Zinc-finger</keyword>
<evidence type="ECO:0000256" key="3">
    <source>
        <dbReference type="SAM" id="MobiDB-lite"/>
    </source>
</evidence>
<organism evidence="5">
    <name type="scientific">Tanacetum cinerariifolium</name>
    <name type="common">Dalmatian daisy</name>
    <name type="synonym">Chrysanthemum cinerariifolium</name>
    <dbReference type="NCBI Taxonomy" id="118510"/>
    <lineage>
        <taxon>Eukaryota</taxon>
        <taxon>Viridiplantae</taxon>
        <taxon>Streptophyta</taxon>
        <taxon>Embryophyta</taxon>
        <taxon>Tracheophyta</taxon>
        <taxon>Spermatophyta</taxon>
        <taxon>Magnoliopsida</taxon>
        <taxon>eudicotyledons</taxon>
        <taxon>Gunneridae</taxon>
        <taxon>Pentapetalae</taxon>
        <taxon>asterids</taxon>
        <taxon>campanulids</taxon>
        <taxon>Asterales</taxon>
        <taxon>Asteraceae</taxon>
        <taxon>Asteroideae</taxon>
        <taxon>Anthemideae</taxon>
        <taxon>Anthemidinae</taxon>
        <taxon>Tanacetum</taxon>
    </lineage>
</organism>
<sequence>MQNPEDISNPTTALDMALEHLAMAFHLNNTTPTNNKKEVRQTLATVRFHNQNVRNQNRLSVVAGIANQHGNGNVVAARAEGNSNEINKNLIRCYSCQKKGHYVSNCTVKPRKIDVAYHQTQLQIAQKEKAGIQLNYEEFDFMTTAGAYDEIEEVNANCTLKDNLQKASTSGSQTDKALVYDSDGLAEVQHYDNCYNNDIFNMFTQEEQYTKLLEPIPEPHQVQQNDGNVISAVSSVEQSGGTVEQHSATVEETRTCHESLFHNLAAEVEKVNSVNRKMKETNANLTTELVRYKNQEKCFEISQENMTNLKDIDSTTRTGRPQSRNNPKNERVPYKSKSSCISNKLEKIEENHRSLQPSNYPGHTSSKCNNIKLAIRNEKPEVICVTCKQCQIIANHDECVLQYMNVMKSKKKNQSANVLRSANQNKHKADVKKSKKSGSKESLASPSKPRSFLKWLPTGRIFDLYGKITSSINTKSESDTSMYDNASASNPQEPTNKGFPSFTFFLDRFTILSRQNTCIHPLVVL</sequence>
<dbReference type="GO" id="GO:0008270">
    <property type="term" value="F:zinc ion binding"/>
    <property type="evidence" value="ECO:0007669"/>
    <property type="project" value="UniProtKB-KW"/>
</dbReference>
<comment type="caution">
    <text evidence="5">The sequence shown here is derived from an EMBL/GenBank/DDBJ whole genome shotgun (WGS) entry which is preliminary data.</text>
</comment>
<evidence type="ECO:0000256" key="1">
    <source>
        <dbReference type="PROSITE-ProRule" id="PRU00047"/>
    </source>
</evidence>
<dbReference type="SUPFAM" id="SSF57756">
    <property type="entry name" value="Retrovirus zinc finger-like domains"/>
    <property type="match status" value="1"/>
</dbReference>
<accession>A0A6L2J411</accession>
<dbReference type="InterPro" id="IPR036875">
    <property type="entry name" value="Znf_CCHC_sf"/>
</dbReference>
<protein>
    <recommendedName>
        <fullName evidence="4">CCHC-type domain-containing protein</fullName>
    </recommendedName>
</protein>
<feature type="domain" description="CCHC-type" evidence="4">
    <location>
        <begin position="92"/>
        <end position="106"/>
    </location>
</feature>
<dbReference type="AlphaFoldDB" id="A0A6L2J411"/>
<dbReference type="InterPro" id="IPR001878">
    <property type="entry name" value="Znf_CCHC"/>
</dbReference>
<keyword evidence="2" id="KW-0175">Coiled coil</keyword>
<dbReference type="EMBL" id="BKCJ010000179">
    <property type="protein sequence ID" value="GEU30695.1"/>
    <property type="molecule type" value="Genomic_DNA"/>
</dbReference>
<dbReference type="PROSITE" id="PS50158">
    <property type="entry name" value="ZF_CCHC"/>
    <property type="match status" value="1"/>
</dbReference>
<proteinExistence type="predicted"/>
<feature type="compositionally biased region" description="Polar residues" evidence="3">
    <location>
        <begin position="315"/>
        <end position="326"/>
    </location>
</feature>
<evidence type="ECO:0000313" key="5">
    <source>
        <dbReference type="EMBL" id="GEU30695.1"/>
    </source>
</evidence>
<keyword evidence="1" id="KW-0479">Metal-binding</keyword>
<keyword evidence="1" id="KW-0862">Zinc</keyword>
<feature type="region of interest" description="Disordered" evidence="3">
    <location>
        <begin position="309"/>
        <end position="336"/>
    </location>
</feature>
<reference evidence="5" key="1">
    <citation type="journal article" date="2019" name="Sci. Rep.">
        <title>Draft genome of Tanacetum cinerariifolium, the natural source of mosquito coil.</title>
        <authorList>
            <person name="Yamashiro T."/>
            <person name="Shiraishi A."/>
            <person name="Satake H."/>
            <person name="Nakayama K."/>
        </authorList>
    </citation>
    <scope>NUCLEOTIDE SEQUENCE</scope>
</reference>
<evidence type="ECO:0000259" key="4">
    <source>
        <dbReference type="PROSITE" id="PS50158"/>
    </source>
</evidence>
<name>A0A6L2J411_TANCI</name>
<gene>
    <name evidence="5" type="ORF">Tci_002673</name>
</gene>